<protein>
    <submittedName>
        <fullName evidence="1">Uncharacterized protein</fullName>
    </submittedName>
</protein>
<evidence type="ECO:0000313" key="1">
    <source>
        <dbReference type="EMBL" id="CAA2980328.1"/>
    </source>
</evidence>
<evidence type="ECO:0000313" key="2">
    <source>
        <dbReference type="Proteomes" id="UP000594638"/>
    </source>
</evidence>
<dbReference type="Proteomes" id="UP000594638">
    <property type="component" value="Unassembled WGS sequence"/>
</dbReference>
<sequence length="120" mass="12867">MPTCYLSLFTFISVRCQPSPLYSGGVVRSAPSWEDRRHRKSTAPTAKTSVPGARCDFGLVLDRHSTTTAGGSTSLQESAGLLRGPLPLGAPHDLFPSRKTLSKYVQLQYSDTAAVGGRNV</sequence>
<dbReference type="Gramene" id="OE9A093395T1">
    <property type="protein sequence ID" value="OE9A093395C1"/>
    <property type="gene ID" value="OE9A093395"/>
</dbReference>
<keyword evidence="2" id="KW-1185">Reference proteome</keyword>
<organism evidence="1 2">
    <name type="scientific">Olea europaea subsp. europaea</name>
    <dbReference type="NCBI Taxonomy" id="158383"/>
    <lineage>
        <taxon>Eukaryota</taxon>
        <taxon>Viridiplantae</taxon>
        <taxon>Streptophyta</taxon>
        <taxon>Embryophyta</taxon>
        <taxon>Tracheophyta</taxon>
        <taxon>Spermatophyta</taxon>
        <taxon>Magnoliopsida</taxon>
        <taxon>eudicotyledons</taxon>
        <taxon>Gunneridae</taxon>
        <taxon>Pentapetalae</taxon>
        <taxon>asterids</taxon>
        <taxon>lamiids</taxon>
        <taxon>Lamiales</taxon>
        <taxon>Oleaceae</taxon>
        <taxon>Oleeae</taxon>
        <taxon>Olea</taxon>
    </lineage>
</organism>
<accession>A0A8S0RLC5</accession>
<proteinExistence type="predicted"/>
<comment type="caution">
    <text evidence="1">The sequence shown here is derived from an EMBL/GenBank/DDBJ whole genome shotgun (WGS) entry which is preliminary data.</text>
</comment>
<reference evidence="1 2" key="1">
    <citation type="submission" date="2019-12" db="EMBL/GenBank/DDBJ databases">
        <authorList>
            <person name="Alioto T."/>
            <person name="Alioto T."/>
            <person name="Gomez Garrido J."/>
        </authorList>
    </citation>
    <scope>NUCLEOTIDE SEQUENCE [LARGE SCALE GENOMIC DNA]</scope>
</reference>
<dbReference type="AlphaFoldDB" id="A0A8S0RLC5"/>
<gene>
    <name evidence="1" type="ORF">OLEA9_A093395</name>
</gene>
<name>A0A8S0RLC5_OLEEU</name>
<dbReference type="EMBL" id="CACTIH010003645">
    <property type="protein sequence ID" value="CAA2980328.1"/>
    <property type="molecule type" value="Genomic_DNA"/>
</dbReference>